<comment type="caution">
    <text evidence="1">The sequence shown here is derived from an EMBL/GenBank/DDBJ whole genome shotgun (WGS) entry which is preliminary data.</text>
</comment>
<name>A0ACB7CC08_9ASCO</name>
<keyword evidence="2" id="KW-1185">Reference proteome</keyword>
<dbReference type="Proteomes" id="UP000768646">
    <property type="component" value="Unassembled WGS sequence"/>
</dbReference>
<evidence type="ECO:0000313" key="2">
    <source>
        <dbReference type="Proteomes" id="UP000768646"/>
    </source>
</evidence>
<proteinExistence type="predicted"/>
<evidence type="ECO:0000313" key="1">
    <source>
        <dbReference type="EMBL" id="KAG4304935.1"/>
    </source>
</evidence>
<sequence>MKLIDEFEEAARNVKNLSSKPSTMELLKLYALYKQATEGDNNKEKPSLFNTREKYKWDSWNAEKGKSKENAMKEYIDFVYVLKEKYS</sequence>
<reference evidence="1 2" key="1">
    <citation type="journal article" date="2021" name="Commun. Biol.">
        <title>Genomic insights into the host specific adaptation of the Pneumocystis genus.</title>
        <authorList>
            <person name="Cisse O.H."/>
            <person name="Ma L."/>
            <person name="Dekker J.P."/>
            <person name="Khil P.P."/>
            <person name="Youn J.-H."/>
            <person name="Brenchley J.M."/>
            <person name="Blair R."/>
            <person name="Pahar B."/>
            <person name="Chabe M."/>
            <person name="Van Rompay K.K.A."/>
            <person name="Keesler R."/>
            <person name="Sukura A."/>
            <person name="Hirsch V."/>
            <person name="Kutty G."/>
            <person name="Liu Y."/>
            <person name="Peng L."/>
            <person name="Chen J."/>
            <person name="Song J."/>
            <person name="Weissenbacher-Lang C."/>
            <person name="Xu J."/>
            <person name="Upham N.S."/>
            <person name="Stajich J.E."/>
            <person name="Cuomo C.A."/>
            <person name="Cushion M.T."/>
            <person name="Kovacs J.A."/>
        </authorList>
    </citation>
    <scope>NUCLEOTIDE SEQUENCE [LARGE SCALE GENOMIC DNA]</scope>
    <source>
        <strain evidence="1 2">RABM</strain>
    </source>
</reference>
<organism evidence="1 2">
    <name type="scientific">Pneumocystis oryctolagi</name>
    <dbReference type="NCBI Taxonomy" id="42067"/>
    <lineage>
        <taxon>Eukaryota</taxon>
        <taxon>Fungi</taxon>
        <taxon>Dikarya</taxon>
        <taxon>Ascomycota</taxon>
        <taxon>Taphrinomycotina</taxon>
        <taxon>Pneumocystomycetes</taxon>
        <taxon>Pneumocystaceae</taxon>
        <taxon>Pneumocystis</taxon>
    </lineage>
</organism>
<gene>
    <name evidence="1" type="ORF">PORY_001610</name>
</gene>
<accession>A0ACB7CC08</accession>
<protein>
    <submittedName>
        <fullName evidence="1">Uncharacterized protein</fullName>
    </submittedName>
</protein>
<dbReference type="EMBL" id="JABTEG010000005">
    <property type="protein sequence ID" value="KAG4304935.1"/>
    <property type="molecule type" value="Genomic_DNA"/>
</dbReference>